<dbReference type="InterPro" id="IPR001328">
    <property type="entry name" value="Pept_tRNA_hydro"/>
</dbReference>
<evidence type="ECO:0000256" key="3">
    <source>
        <dbReference type="ARBA" id="ARBA00022801"/>
    </source>
</evidence>
<evidence type="ECO:0000256" key="2">
    <source>
        <dbReference type="ARBA" id="ARBA00022555"/>
    </source>
</evidence>
<dbReference type="InterPro" id="IPR036416">
    <property type="entry name" value="Pept_tRNA_hydro_sf"/>
</dbReference>
<protein>
    <recommendedName>
        <fullName evidence="6">Peptidyl-tRNA hydrolase</fullName>
        <ecNumber evidence="1">3.1.1.29</ecNumber>
    </recommendedName>
</protein>
<comment type="similarity">
    <text evidence="5">Belongs to the PTH family.</text>
</comment>
<proteinExistence type="inferred from homology"/>
<organism evidence="7 8">
    <name type="scientific">Candidatus Phytoplasma phoenicium</name>
    <dbReference type="NCBI Taxonomy" id="198422"/>
    <lineage>
        <taxon>Bacteria</taxon>
        <taxon>Bacillati</taxon>
        <taxon>Mycoplasmatota</taxon>
        <taxon>Mollicutes</taxon>
        <taxon>Acholeplasmatales</taxon>
        <taxon>Acholeplasmataceae</taxon>
        <taxon>Candidatus Phytoplasma</taxon>
        <taxon>16SrIX (Pigeon pea witches'-broom group)</taxon>
    </lineage>
</organism>
<keyword evidence="8" id="KW-1185">Reference proteome</keyword>
<gene>
    <name evidence="7" type="ORF">C6B37_00875</name>
</gene>
<dbReference type="GO" id="GO:0004045">
    <property type="term" value="F:peptidyl-tRNA hydrolase activity"/>
    <property type="evidence" value="ECO:0007669"/>
    <property type="project" value="UniProtKB-EC"/>
</dbReference>
<accession>A0A2S8NV93</accession>
<name>A0A2S8NV93_9MOLU</name>
<comment type="caution">
    <text evidence="7">The sequence shown here is derived from an EMBL/GenBank/DDBJ whole genome shotgun (WGS) entry which is preliminary data.</text>
</comment>
<evidence type="ECO:0000256" key="4">
    <source>
        <dbReference type="ARBA" id="ARBA00022884"/>
    </source>
</evidence>
<dbReference type="PANTHER" id="PTHR17224">
    <property type="entry name" value="PEPTIDYL-TRNA HYDROLASE"/>
    <property type="match status" value="1"/>
</dbReference>
<dbReference type="GO" id="GO:0000049">
    <property type="term" value="F:tRNA binding"/>
    <property type="evidence" value="ECO:0007669"/>
    <property type="project" value="UniProtKB-KW"/>
</dbReference>
<dbReference type="CDD" id="cd00462">
    <property type="entry name" value="PTH"/>
    <property type="match status" value="1"/>
</dbReference>
<dbReference type="Gene3D" id="3.40.50.1470">
    <property type="entry name" value="Peptidyl-tRNA hydrolase"/>
    <property type="match status" value="1"/>
</dbReference>
<dbReference type="SUPFAM" id="SSF53178">
    <property type="entry name" value="Peptidyl-tRNA hydrolase-like"/>
    <property type="match status" value="1"/>
</dbReference>
<dbReference type="PROSITE" id="PS01196">
    <property type="entry name" value="PEPT_TRNA_HYDROL_2"/>
    <property type="match status" value="1"/>
</dbReference>
<evidence type="ECO:0000256" key="1">
    <source>
        <dbReference type="ARBA" id="ARBA00013260"/>
    </source>
</evidence>
<evidence type="ECO:0000313" key="8">
    <source>
        <dbReference type="Proteomes" id="UP000238672"/>
    </source>
</evidence>
<sequence length="151" mass="17268">MKMIVGLGNPGSIFESTPHNVGFMMIDYFLKQFKEQTLFSTKEFKSLVYMLKIDKEELILVKPQNYMNLSGFAIKTLMKHYDIKIQNILIILDDIYLKTGSFKLKNNSGHGGHNGLKNIIHVLDTKNIKRLKIGVGYDANISLEKYVLTPL</sequence>
<dbReference type="NCBIfam" id="TIGR00447">
    <property type="entry name" value="pth"/>
    <property type="match status" value="1"/>
</dbReference>
<dbReference type="EC" id="3.1.1.29" evidence="1"/>
<keyword evidence="4" id="KW-0694">RNA-binding</keyword>
<dbReference type="InterPro" id="IPR018171">
    <property type="entry name" value="Pept_tRNA_hydro_CS"/>
</dbReference>
<reference evidence="7 8" key="1">
    <citation type="submission" date="2018-02" db="EMBL/GenBank/DDBJ databases">
        <title>Metagenomics reveals mixed infection of spiroplasma and phytoplasma in chicory.</title>
        <authorList>
            <person name="Polano C."/>
            <person name="Moruzzi S."/>
            <person name="Ermacora P."/>
            <person name="Ferrini F."/>
            <person name="Martini M."/>
            <person name="Firrao G."/>
        </authorList>
    </citation>
    <scope>NUCLEOTIDE SEQUENCE [LARGE SCALE GENOMIC DNA]</scope>
    <source>
        <strain evidence="7 8">ChiP</strain>
    </source>
</reference>
<dbReference type="Proteomes" id="UP000238672">
    <property type="component" value="Unassembled WGS sequence"/>
</dbReference>
<feature type="non-terminal residue" evidence="7">
    <location>
        <position position="151"/>
    </location>
</feature>
<evidence type="ECO:0000313" key="7">
    <source>
        <dbReference type="EMBL" id="PQP79832.1"/>
    </source>
</evidence>
<evidence type="ECO:0000256" key="6">
    <source>
        <dbReference type="ARBA" id="ARBA00050038"/>
    </source>
</evidence>
<dbReference type="AlphaFoldDB" id="A0A2S8NV93"/>
<keyword evidence="3 7" id="KW-0378">Hydrolase</keyword>
<dbReference type="EMBL" id="PUUG01000014">
    <property type="protein sequence ID" value="PQP79832.1"/>
    <property type="molecule type" value="Genomic_DNA"/>
</dbReference>
<dbReference type="PANTHER" id="PTHR17224:SF1">
    <property type="entry name" value="PEPTIDYL-TRNA HYDROLASE"/>
    <property type="match status" value="1"/>
</dbReference>
<dbReference type="Pfam" id="PF01195">
    <property type="entry name" value="Pept_tRNA_hydro"/>
    <property type="match status" value="1"/>
</dbReference>
<keyword evidence="2" id="KW-0820">tRNA-binding</keyword>
<evidence type="ECO:0000256" key="5">
    <source>
        <dbReference type="ARBA" id="ARBA00038063"/>
    </source>
</evidence>